<evidence type="ECO:0000313" key="2">
    <source>
        <dbReference type="Proteomes" id="UP000287247"/>
    </source>
</evidence>
<dbReference type="PANTHER" id="PTHR34235:SF4">
    <property type="entry name" value="SLR0291 PROTEIN"/>
    <property type="match status" value="1"/>
</dbReference>
<dbReference type="AlphaFoldDB" id="A0A401IEA9"/>
<accession>A0A401IEA9</accession>
<gene>
    <name evidence="1" type="ORF">AsFPU1_1016</name>
</gene>
<keyword evidence="2" id="KW-1185">Reference proteome</keyword>
<dbReference type="RefSeq" id="WP_124978363.1">
    <property type="nucleotide sequence ID" value="NZ_BDQK01000003.1"/>
</dbReference>
<evidence type="ECO:0000313" key="1">
    <source>
        <dbReference type="EMBL" id="GBF79618.1"/>
    </source>
</evidence>
<dbReference type="Proteomes" id="UP000287247">
    <property type="component" value="Unassembled WGS sequence"/>
</dbReference>
<organism evidence="1 2">
    <name type="scientific">Aphanothece sacrum FPU1</name>
    <dbReference type="NCBI Taxonomy" id="1920663"/>
    <lineage>
        <taxon>Bacteria</taxon>
        <taxon>Bacillati</taxon>
        <taxon>Cyanobacteriota</taxon>
        <taxon>Cyanophyceae</taxon>
        <taxon>Oscillatoriophycideae</taxon>
        <taxon>Chroococcales</taxon>
        <taxon>Aphanothecaceae</taxon>
        <taxon>Aphanothece</taxon>
    </lineage>
</organism>
<name>A0A401IEA9_APHSA</name>
<dbReference type="EMBL" id="BDQK01000003">
    <property type="protein sequence ID" value="GBF79618.1"/>
    <property type="molecule type" value="Genomic_DNA"/>
</dbReference>
<dbReference type="OrthoDB" id="5769308at2"/>
<dbReference type="InterPro" id="IPR002636">
    <property type="entry name" value="DUF29"/>
</dbReference>
<dbReference type="Pfam" id="PF01724">
    <property type="entry name" value="DUF29"/>
    <property type="match status" value="1"/>
</dbReference>
<comment type="caution">
    <text evidence="1">The sequence shown here is derived from an EMBL/GenBank/DDBJ whole genome shotgun (WGS) entry which is preliminary data.</text>
</comment>
<evidence type="ECO:0008006" key="3">
    <source>
        <dbReference type="Google" id="ProtNLM"/>
    </source>
</evidence>
<dbReference type="Gene3D" id="1.20.1220.20">
    <property type="entry name" value="Uncharcterised protein PF01724"/>
    <property type="match status" value="1"/>
</dbReference>
<protein>
    <recommendedName>
        <fullName evidence="3">DUF29 domain-containing protein</fullName>
    </recommendedName>
</protein>
<sequence length="144" mass="17293">MTVSLYESDFLLWTTDTVTKLKAHNFEQLDLENLIEEIESLGRSQKKELKSRLLVILEHLLKRLYVNSPDNYRGWEITINEQRRQLELEIEDSPRLKTIWEDSFNTVWRLALKGVRKDYPQVTFPDVWSYPNDIESILDCDFWQ</sequence>
<dbReference type="PANTHER" id="PTHR34235">
    <property type="entry name" value="SLR1203 PROTEIN-RELATED"/>
    <property type="match status" value="1"/>
</dbReference>
<proteinExistence type="predicted"/>
<reference evidence="2" key="1">
    <citation type="submission" date="2017-05" db="EMBL/GenBank/DDBJ databases">
        <title>Physiological properties and genetic analysis related to exopolysaccharide production of fresh-water unicellular cyanobacterium Aphanothece sacrum, Suizenji Nori, that has been cultured as a food source in Japan.</title>
        <authorList>
            <person name="Kanesaki Y."/>
            <person name="Yoshikawa S."/>
            <person name="Ohki K."/>
        </authorList>
    </citation>
    <scope>NUCLEOTIDE SEQUENCE [LARGE SCALE GENOMIC DNA]</scope>
    <source>
        <strain evidence="2">FPU1</strain>
    </source>
</reference>